<protein>
    <submittedName>
        <fullName evidence="2">Uncharacterized protein</fullName>
    </submittedName>
</protein>
<accession>A0A1B6F5Z0</accession>
<dbReference type="AlphaFoldDB" id="A0A1B6F5Z0"/>
<reference evidence="2" key="1">
    <citation type="submission" date="2015-11" db="EMBL/GenBank/DDBJ databases">
        <title>De novo transcriptome assembly of four potential Pierce s Disease insect vectors from Arizona vineyards.</title>
        <authorList>
            <person name="Tassone E.E."/>
        </authorList>
    </citation>
    <scope>NUCLEOTIDE SEQUENCE</scope>
</reference>
<gene>
    <name evidence="2" type="ORF">g.48450</name>
</gene>
<evidence type="ECO:0000313" key="2">
    <source>
        <dbReference type="EMBL" id="JAS45501.1"/>
    </source>
</evidence>
<feature type="compositionally biased region" description="Low complexity" evidence="1">
    <location>
        <begin position="42"/>
        <end position="66"/>
    </location>
</feature>
<organism evidence="2">
    <name type="scientific">Cuerna arida</name>
    <dbReference type="NCBI Taxonomy" id="1464854"/>
    <lineage>
        <taxon>Eukaryota</taxon>
        <taxon>Metazoa</taxon>
        <taxon>Ecdysozoa</taxon>
        <taxon>Arthropoda</taxon>
        <taxon>Hexapoda</taxon>
        <taxon>Insecta</taxon>
        <taxon>Pterygota</taxon>
        <taxon>Neoptera</taxon>
        <taxon>Paraneoptera</taxon>
        <taxon>Hemiptera</taxon>
        <taxon>Auchenorrhyncha</taxon>
        <taxon>Membracoidea</taxon>
        <taxon>Cicadellidae</taxon>
        <taxon>Cicadellinae</taxon>
        <taxon>Proconiini</taxon>
        <taxon>Cuerna</taxon>
    </lineage>
</organism>
<dbReference type="EMBL" id="GECZ01024268">
    <property type="protein sequence ID" value="JAS45501.1"/>
    <property type="molecule type" value="Transcribed_RNA"/>
</dbReference>
<feature type="non-terminal residue" evidence="2">
    <location>
        <position position="1"/>
    </location>
</feature>
<sequence length="104" mass="11761">QETRVCERVEEVDCSKTEQFYNLNLELYGNVQESANENIIKSSPTTTLTPSTTTTTTSTTPTPILTTTLNNSPYSVSTLKPDVYLTNIDDYFKFDDDQTYKNLT</sequence>
<feature type="non-terminal residue" evidence="2">
    <location>
        <position position="104"/>
    </location>
</feature>
<name>A0A1B6F5Z0_9HEMI</name>
<evidence type="ECO:0000256" key="1">
    <source>
        <dbReference type="SAM" id="MobiDB-lite"/>
    </source>
</evidence>
<feature type="region of interest" description="Disordered" evidence="1">
    <location>
        <begin position="39"/>
        <end position="66"/>
    </location>
</feature>
<proteinExistence type="predicted"/>